<dbReference type="InterPro" id="IPR008915">
    <property type="entry name" value="Peptidase_M50"/>
</dbReference>
<keyword evidence="4 14" id="KW-0645">Protease</keyword>
<dbReference type="Pfam" id="PF02163">
    <property type="entry name" value="Peptidase_M50"/>
    <property type="match status" value="2"/>
</dbReference>
<evidence type="ECO:0000256" key="1">
    <source>
        <dbReference type="ARBA" id="ARBA00001947"/>
    </source>
</evidence>
<evidence type="ECO:0000313" key="14">
    <source>
        <dbReference type="EMBL" id="SCX40638.1"/>
    </source>
</evidence>
<dbReference type="GO" id="GO:0046872">
    <property type="term" value="F:metal ion binding"/>
    <property type="evidence" value="ECO:0007669"/>
    <property type="project" value="UniProtKB-KW"/>
</dbReference>
<dbReference type="PANTHER" id="PTHR39188">
    <property type="entry name" value="MEMBRANE-ASSOCIATED ZINC METALLOPROTEASE M50B"/>
    <property type="match status" value="1"/>
</dbReference>
<name>A0A1G4XJ18_9ENTR</name>
<dbReference type="RefSeq" id="WP_025263685.1">
    <property type="nucleotide sequence ID" value="NZ_CP016337.1"/>
</dbReference>
<gene>
    <name evidence="14" type="ORF">SAMN02927897_00877</name>
</gene>
<evidence type="ECO:0000256" key="8">
    <source>
        <dbReference type="ARBA" id="ARBA00022833"/>
    </source>
</evidence>
<evidence type="ECO:0000256" key="2">
    <source>
        <dbReference type="ARBA" id="ARBA00004141"/>
    </source>
</evidence>
<evidence type="ECO:0000256" key="10">
    <source>
        <dbReference type="ARBA" id="ARBA00023049"/>
    </source>
</evidence>
<dbReference type="CDD" id="cd06160">
    <property type="entry name" value="S2P-M50_like_2"/>
    <property type="match status" value="1"/>
</dbReference>
<dbReference type="EMBL" id="FMUI01000002">
    <property type="protein sequence ID" value="SCX40638.1"/>
    <property type="molecule type" value="Genomic_DNA"/>
</dbReference>
<comment type="similarity">
    <text evidence="3">Belongs to the peptidase M50B family.</text>
</comment>
<feature type="transmembrane region" description="Helical" evidence="12">
    <location>
        <begin position="155"/>
        <end position="182"/>
    </location>
</feature>
<dbReference type="GO" id="GO:0006508">
    <property type="term" value="P:proteolysis"/>
    <property type="evidence" value="ECO:0007669"/>
    <property type="project" value="UniProtKB-KW"/>
</dbReference>
<keyword evidence="5 12" id="KW-0812">Transmembrane</keyword>
<feature type="transmembrane region" description="Helical" evidence="12">
    <location>
        <begin position="91"/>
        <end position="111"/>
    </location>
</feature>
<keyword evidence="10" id="KW-0482">Metalloprotease</keyword>
<evidence type="ECO:0000256" key="7">
    <source>
        <dbReference type="ARBA" id="ARBA00022801"/>
    </source>
</evidence>
<keyword evidence="7" id="KW-0378">Hydrolase</keyword>
<feature type="transmembrane region" description="Helical" evidence="12">
    <location>
        <begin position="203"/>
        <end position="223"/>
    </location>
</feature>
<evidence type="ECO:0000256" key="3">
    <source>
        <dbReference type="ARBA" id="ARBA00007931"/>
    </source>
</evidence>
<feature type="transmembrane region" description="Helical" evidence="12">
    <location>
        <begin position="24"/>
        <end position="48"/>
    </location>
</feature>
<feature type="transmembrane region" description="Helical" evidence="12">
    <location>
        <begin position="60"/>
        <end position="79"/>
    </location>
</feature>
<organism evidence="14 15">
    <name type="scientific">Kosakonia sacchari</name>
    <dbReference type="NCBI Taxonomy" id="1158459"/>
    <lineage>
        <taxon>Bacteria</taxon>
        <taxon>Pseudomonadati</taxon>
        <taxon>Pseudomonadota</taxon>
        <taxon>Gammaproteobacteria</taxon>
        <taxon>Enterobacterales</taxon>
        <taxon>Enterobacteriaceae</taxon>
        <taxon>Kosakonia</taxon>
    </lineage>
</organism>
<evidence type="ECO:0000256" key="6">
    <source>
        <dbReference type="ARBA" id="ARBA00022723"/>
    </source>
</evidence>
<dbReference type="PANTHER" id="PTHR39188:SF3">
    <property type="entry name" value="STAGE IV SPORULATION PROTEIN FB"/>
    <property type="match status" value="1"/>
</dbReference>
<dbReference type="GO" id="GO:0016020">
    <property type="term" value="C:membrane"/>
    <property type="evidence" value="ECO:0007669"/>
    <property type="project" value="UniProtKB-SubCell"/>
</dbReference>
<evidence type="ECO:0000256" key="9">
    <source>
        <dbReference type="ARBA" id="ARBA00022989"/>
    </source>
</evidence>
<comment type="subcellular location">
    <subcellularLocation>
        <location evidence="2">Membrane</location>
        <topology evidence="2">Multi-pass membrane protein</topology>
    </subcellularLocation>
</comment>
<evidence type="ECO:0000256" key="12">
    <source>
        <dbReference type="SAM" id="Phobius"/>
    </source>
</evidence>
<dbReference type="GeneID" id="23843517"/>
<evidence type="ECO:0000256" key="11">
    <source>
        <dbReference type="ARBA" id="ARBA00023136"/>
    </source>
</evidence>
<comment type="cofactor">
    <cofactor evidence="1">
        <name>Zn(2+)</name>
        <dbReference type="ChEBI" id="CHEBI:29105"/>
    </cofactor>
</comment>
<keyword evidence="6" id="KW-0479">Metal-binding</keyword>
<reference evidence="14 15" key="1">
    <citation type="submission" date="2016-10" db="EMBL/GenBank/DDBJ databases">
        <authorList>
            <person name="Varghese N."/>
            <person name="Submissions S."/>
        </authorList>
    </citation>
    <scope>NUCLEOTIDE SEQUENCE [LARGE SCALE GENOMIC DNA]</scope>
    <source>
        <strain evidence="14 15">CGMCC 1.12102</strain>
    </source>
</reference>
<sequence length="231" mass="25479">MSMLLLLLKGASLGKFFLSGATMLLSIATYALAFGWPYATGFVVLLFCHELGHYLAARQRGLATGLPMFIPFVGAWIALKDELPDAETEAWVGIAGPLLGSLAALGCYYLAEYFHSSLLMAVAYSGFVLNLFNLIPVPPLDGGRITVAISRKIWYLGIPVLLGFFYLHPSPLLLLVCFLAASQIWARRHDQPNLDTLTPGKRLEYTLLYFGLIAWLSLMTYNLHEALSGFR</sequence>
<keyword evidence="11 12" id="KW-0472">Membrane</keyword>
<feature type="transmembrane region" description="Helical" evidence="12">
    <location>
        <begin position="118"/>
        <end position="135"/>
    </location>
</feature>
<evidence type="ECO:0000313" key="15">
    <source>
        <dbReference type="Proteomes" id="UP000183569"/>
    </source>
</evidence>
<keyword evidence="8" id="KW-0862">Zinc</keyword>
<dbReference type="GO" id="GO:0008237">
    <property type="term" value="F:metallopeptidase activity"/>
    <property type="evidence" value="ECO:0007669"/>
    <property type="project" value="UniProtKB-KW"/>
</dbReference>
<proteinExistence type="inferred from homology"/>
<dbReference type="AlphaFoldDB" id="A0A1G4XJ18"/>
<dbReference type="Proteomes" id="UP000183569">
    <property type="component" value="Unassembled WGS sequence"/>
</dbReference>
<keyword evidence="9 12" id="KW-1133">Transmembrane helix</keyword>
<accession>A0A1G4XJ18</accession>
<evidence type="ECO:0000256" key="4">
    <source>
        <dbReference type="ARBA" id="ARBA00022670"/>
    </source>
</evidence>
<evidence type="ECO:0000259" key="13">
    <source>
        <dbReference type="Pfam" id="PF02163"/>
    </source>
</evidence>
<feature type="domain" description="Peptidase M50" evidence="13">
    <location>
        <begin position="39"/>
        <end position="111"/>
    </location>
</feature>
<comment type="caution">
    <text evidence="14">The sequence shown here is derived from an EMBL/GenBank/DDBJ whole genome shotgun (WGS) entry which is preliminary data.</text>
</comment>
<feature type="domain" description="Peptidase M50" evidence="13">
    <location>
        <begin position="115"/>
        <end position="151"/>
    </location>
</feature>
<protein>
    <submittedName>
        <fullName evidence="14">Zn-dependent protease (Includes SpoIVFB)</fullName>
    </submittedName>
</protein>
<evidence type="ECO:0000256" key="5">
    <source>
        <dbReference type="ARBA" id="ARBA00022692"/>
    </source>
</evidence>